<organism evidence="1 2">
    <name type="scientific">Candidatus Gottesmanbacteria bacterium RIFCSPLOWO2_01_FULL_43_11b</name>
    <dbReference type="NCBI Taxonomy" id="1798392"/>
    <lineage>
        <taxon>Bacteria</taxon>
        <taxon>Candidatus Gottesmaniibacteriota</taxon>
    </lineage>
</organism>
<accession>A0A1F6AGE5</accession>
<name>A0A1F6AGE5_9BACT</name>
<dbReference type="EMBL" id="MFJV01000001">
    <property type="protein sequence ID" value="OGG23794.1"/>
    <property type="molecule type" value="Genomic_DNA"/>
</dbReference>
<evidence type="ECO:0000313" key="1">
    <source>
        <dbReference type="EMBL" id="OGG23794.1"/>
    </source>
</evidence>
<evidence type="ECO:0000313" key="2">
    <source>
        <dbReference type="Proteomes" id="UP000178759"/>
    </source>
</evidence>
<sequence>MPRAHLTSGGNIEIEGHVWVSHRGTDVSLSYIVDQTADTMRALRALKYKEGILSAVTVGGPAGLVAENNELTKEAGVTPKCILPKGAIVFEIEKIPQEVFNQS</sequence>
<gene>
    <name evidence="1" type="ORF">A3A79_01135</name>
</gene>
<dbReference type="AlphaFoldDB" id="A0A1F6AGE5"/>
<proteinExistence type="predicted"/>
<protein>
    <submittedName>
        <fullName evidence="1">Uncharacterized protein</fullName>
    </submittedName>
</protein>
<dbReference type="Proteomes" id="UP000178759">
    <property type="component" value="Unassembled WGS sequence"/>
</dbReference>
<reference evidence="1 2" key="1">
    <citation type="journal article" date="2016" name="Nat. Commun.">
        <title>Thousands of microbial genomes shed light on interconnected biogeochemical processes in an aquifer system.</title>
        <authorList>
            <person name="Anantharaman K."/>
            <person name="Brown C.T."/>
            <person name="Hug L.A."/>
            <person name="Sharon I."/>
            <person name="Castelle C.J."/>
            <person name="Probst A.J."/>
            <person name="Thomas B.C."/>
            <person name="Singh A."/>
            <person name="Wilkins M.J."/>
            <person name="Karaoz U."/>
            <person name="Brodie E.L."/>
            <person name="Williams K.H."/>
            <person name="Hubbard S.S."/>
            <person name="Banfield J.F."/>
        </authorList>
    </citation>
    <scope>NUCLEOTIDE SEQUENCE [LARGE SCALE GENOMIC DNA]</scope>
</reference>
<comment type="caution">
    <text evidence="1">The sequence shown here is derived from an EMBL/GenBank/DDBJ whole genome shotgun (WGS) entry which is preliminary data.</text>
</comment>